<feature type="region of interest" description="Disordered" evidence="1">
    <location>
        <begin position="401"/>
        <end position="424"/>
    </location>
</feature>
<feature type="region of interest" description="Disordered" evidence="1">
    <location>
        <begin position="550"/>
        <end position="574"/>
    </location>
</feature>
<evidence type="ECO:0000259" key="2">
    <source>
        <dbReference type="Pfam" id="PF00169"/>
    </source>
</evidence>
<feature type="compositionally biased region" description="Basic and acidic residues" evidence="1">
    <location>
        <begin position="155"/>
        <end position="174"/>
    </location>
</feature>
<feature type="domain" description="PH" evidence="2">
    <location>
        <begin position="427"/>
        <end position="528"/>
    </location>
</feature>
<comment type="caution">
    <text evidence="3">The sequence shown here is derived from an EMBL/GenBank/DDBJ whole genome shotgun (WGS) entry which is preliminary data.</text>
</comment>
<organism evidence="3 4">
    <name type="scientific">Neoarthrinium moseri</name>
    <dbReference type="NCBI Taxonomy" id="1658444"/>
    <lineage>
        <taxon>Eukaryota</taxon>
        <taxon>Fungi</taxon>
        <taxon>Dikarya</taxon>
        <taxon>Ascomycota</taxon>
        <taxon>Pezizomycotina</taxon>
        <taxon>Sordariomycetes</taxon>
        <taxon>Xylariomycetidae</taxon>
        <taxon>Amphisphaeriales</taxon>
        <taxon>Apiosporaceae</taxon>
        <taxon>Neoarthrinium</taxon>
    </lineage>
</organism>
<feature type="region of interest" description="Disordered" evidence="1">
    <location>
        <begin position="260"/>
        <end position="290"/>
    </location>
</feature>
<dbReference type="Pfam" id="PF00169">
    <property type="entry name" value="PH"/>
    <property type="match status" value="1"/>
</dbReference>
<proteinExistence type="predicted"/>
<name>A0A9P9W8Q9_9PEZI</name>
<dbReference type="InterPro" id="IPR029071">
    <property type="entry name" value="Ubiquitin-like_domsf"/>
</dbReference>
<evidence type="ECO:0000313" key="3">
    <source>
        <dbReference type="EMBL" id="KAI1850781.1"/>
    </source>
</evidence>
<dbReference type="EMBL" id="JAFIMR010000068">
    <property type="protein sequence ID" value="KAI1850781.1"/>
    <property type="molecule type" value="Genomic_DNA"/>
</dbReference>
<keyword evidence="4" id="KW-1185">Reference proteome</keyword>
<dbReference type="PANTHER" id="PTHR38700">
    <property type="entry name" value="YALI0E22418P"/>
    <property type="match status" value="1"/>
</dbReference>
<evidence type="ECO:0000313" key="4">
    <source>
        <dbReference type="Proteomes" id="UP000829685"/>
    </source>
</evidence>
<dbReference type="AlphaFoldDB" id="A0A9P9W8Q9"/>
<dbReference type="Gene3D" id="2.30.29.30">
    <property type="entry name" value="Pleckstrin-homology domain (PH domain)/Phosphotyrosine-binding domain (PTB)"/>
    <property type="match status" value="1"/>
</dbReference>
<dbReference type="InterPro" id="IPR011993">
    <property type="entry name" value="PH-like_dom_sf"/>
</dbReference>
<dbReference type="SUPFAM" id="SSF50729">
    <property type="entry name" value="PH domain-like"/>
    <property type="match status" value="1"/>
</dbReference>
<accession>A0A9P9W8Q9</accession>
<dbReference type="PANTHER" id="PTHR38700:SF1">
    <property type="entry name" value="PH DOMAIN-CONTAINING PROTEIN"/>
    <property type="match status" value="1"/>
</dbReference>
<feature type="compositionally biased region" description="Basic and acidic residues" evidence="1">
    <location>
        <begin position="181"/>
        <end position="193"/>
    </location>
</feature>
<feature type="region of interest" description="Disordered" evidence="1">
    <location>
        <begin position="1"/>
        <end position="193"/>
    </location>
</feature>
<feature type="compositionally biased region" description="Basic and acidic residues" evidence="1">
    <location>
        <begin position="730"/>
        <end position="741"/>
    </location>
</feature>
<reference evidence="3" key="1">
    <citation type="submission" date="2021-03" db="EMBL/GenBank/DDBJ databases">
        <title>Revisited historic fungal species revealed as producer of novel bioactive compounds through whole genome sequencing and comparative genomics.</title>
        <authorList>
            <person name="Vignolle G.A."/>
            <person name="Hochenegger N."/>
            <person name="Mach R.L."/>
            <person name="Mach-Aigner A.R."/>
            <person name="Javad Rahimi M."/>
            <person name="Salim K.A."/>
            <person name="Chan C.M."/>
            <person name="Lim L.B.L."/>
            <person name="Cai F."/>
            <person name="Druzhinina I.S."/>
            <person name="U'Ren J.M."/>
            <person name="Derntl C."/>
        </authorList>
    </citation>
    <scope>NUCLEOTIDE SEQUENCE</scope>
    <source>
        <strain evidence="3">TUCIM 5799</strain>
    </source>
</reference>
<dbReference type="CDD" id="cd00821">
    <property type="entry name" value="PH"/>
    <property type="match status" value="1"/>
</dbReference>
<feature type="compositionally biased region" description="Basic and acidic residues" evidence="1">
    <location>
        <begin position="678"/>
        <end position="693"/>
    </location>
</feature>
<sequence>MSRGGDSYDGPEPQAQKVSRYRALRGNNSHPARPSPASYDISYTNQEAPPAQAKEDVPDSAPAPVTAPGNSISRSMSRYRRRAASVSGDSDATPKIAAPQPYDAPPVPAIPSTVRTSGNGQGTLLAQNGNEGAASTGSRGTSISSSSQHNHHQLRHLDHAARNSYRRMTDHESQSRNTSGESERKRTADRDDVERRLTDQAAASKHAEQVAHKESEAHRLLAQQKKKDLERLQIQLANSQTQATKPAKVRSPVIEKFVMLTKRRKSKDGLSPTSSTPNRSPTKPPDVPKLPIGIEVGGKGIVPQTDAPVSAVNHGERIVSVRCKHHTFILSVSPDTTPDDIVQETAKNMAHDLEWSSSGCIVLESYGPLGLERRIRRFEHIRDVLNSWDRDTHNQLVVSMSTDPDQDRDLDVESVPDGEEPPKGVQLYMYHSNRPGKWNKRWVTLMDNGQIICAKKPNASSSDKDTLSLCHLSDYDIYTPVESQMRRHLKPPKKHCFAVKSQNKPAMFMNAENFVQYFCTEDPQIAAQFSARIQSWRSWYLVDRRPAARRVSVPKTDDKPPRLSSTSKHAPKKSINIATSGEHRLRISVDESPYAIGEFEPLLDMKRFDKRLSQFGKDFLPPEPDVSTMPKSIPAHLKNAPAESKSEGALIDKIKSADDGAFTGNGLLGQTYKERKASVDKEASNRGLSKEFGDLGGSPFTDGPSLLNKQAEAEVAQKPEISWFPSAQEHTAKTREVEKPRPSTAGGALHGGRPPNASRSQFRPPPLPQLGRRPEAPPHIRSPHRPGSPGGVAGLANPGARRQPPKPLVNLSAPTINEPPQWARKGHGVKAPEGMHHLVDMISVGTPMGGPNGLLEVPPRSAVRRGTAPLLSGIPSPRGASGPARTRSKSSGGPASRTLLDDIPPVPSLPGRNEGRTMTLGERDRAQLEAFRSEGRTMTLGRRDRPPMDASAPRDPRDRRGWGTGREKETLDYNSIPERTGTLKVV</sequence>
<dbReference type="Proteomes" id="UP000829685">
    <property type="component" value="Unassembled WGS sequence"/>
</dbReference>
<feature type="compositionally biased region" description="Basic and acidic residues" evidence="1">
    <location>
        <begin position="921"/>
        <end position="971"/>
    </location>
</feature>
<feature type="region of interest" description="Disordered" evidence="1">
    <location>
        <begin position="719"/>
        <end position="828"/>
    </location>
</feature>
<feature type="region of interest" description="Disordered" evidence="1">
    <location>
        <begin position="678"/>
        <end position="705"/>
    </location>
</feature>
<gene>
    <name evidence="3" type="ORF">JX265_013344</name>
</gene>
<feature type="compositionally biased region" description="Low complexity" evidence="1">
    <location>
        <begin position="271"/>
        <end position="281"/>
    </location>
</feature>
<feature type="region of interest" description="Disordered" evidence="1">
    <location>
        <begin position="850"/>
        <end position="986"/>
    </location>
</feature>
<feature type="compositionally biased region" description="Polar residues" evidence="1">
    <location>
        <begin position="113"/>
        <end position="130"/>
    </location>
</feature>
<dbReference type="InterPro" id="IPR001849">
    <property type="entry name" value="PH_domain"/>
</dbReference>
<protein>
    <recommendedName>
        <fullName evidence="2">PH domain-containing protein</fullName>
    </recommendedName>
</protein>
<evidence type="ECO:0000256" key="1">
    <source>
        <dbReference type="SAM" id="MobiDB-lite"/>
    </source>
</evidence>
<dbReference type="SUPFAM" id="SSF54236">
    <property type="entry name" value="Ubiquitin-like"/>
    <property type="match status" value="1"/>
</dbReference>
<feature type="compositionally biased region" description="Low complexity" evidence="1">
    <location>
        <begin position="135"/>
        <end position="147"/>
    </location>
</feature>